<protein>
    <recommendedName>
        <fullName evidence="3">BNR/Asp-box repeat-containing protein</fullName>
    </recommendedName>
</protein>
<evidence type="ECO:0000313" key="1">
    <source>
        <dbReference type="EMBL" id="SDP52474.1"/>
    </source>
</evidence>
<dbReference type="SUPFAM" id="SSF110296">
    <property type="entry name" value="Oligoxyloglucan reducing end-specific cellobiohydrolase"/>
    <property type="match status" value="1"/>
</dbReference>
<organism evidence="1 2">
    <name type="scientific">Actinopolyspora xinjiangensis</name>
    <dbReference type="NCBI Taxonomy" id="405564"/>
    <lineage>
        <taxon>Bacteria</taxon>
        <taxon>Bacillati</taxon>
        <taxon>Actinomycetota</taxon>
        <taxon>Actinomycetes</taxon>
        <taxon>Actinopolysporales</taxon>
        <taxon>Actinopolysporaceae</taxon>
        <taxon>Actinopolyspora</taxon>
    </lineage>
</organism>
<evidence type="ECO:0008006" key="3">
    <source>
        <dbReference type="Google" id="ProtNLM"/>
    </source>
</evidence>
<dbReference type="PANTHER" id="PTHR43739">
    <property type="entry name" value="XYLOGLUCANASE (EUROFUNG)"/>
    <property type="match status" value="1"/>
</dbReference>
<dbReference type="Gene3D" id="2.130.10.10">
    <property type="entry name" value="YVTN repeat-like/Quinoprotein amine dehydrogenase"/>
    <property type="match status" value="1"/>
</dbReference>
<evidence type="ECO:0000313" key="2">
    <source>
        <dbReference type="Proteomes" id="UP000199497"/>
    </source>
</evidence>
<dbReference type="PANTHER" id="PTHR43739:SF5">
    <property type="entry name" value="EXO-ALPHA-SIALIDASE"/>
    <property type="match status" value="1"/>
</dbReference>
<dbReference type="GO" id="GO:0010411">
    <property type="term" value="P:xyloglucan metabolic process"/>
    <property type="evidence" value="ECO:0007669"/>
    <property type="project" value="TreeGrafter"/>
</dbReference>
<sequence>MSSSVLLMIGTRKGLWLARRNGDGGGWQVTGPQLPMTEVYAVAVDTRSAPRLLAGTESPHFGPTLVTSDDLGHSWQEPDHAPIAFPADTGTALRRVWQIVPGPVSEPEVIYAGTQPSALFRSEDGGSNYELVRGLWDHPHRAEWFPGAGGQAVHTILPDPREPSRVLVGMSTGGVYRTVDGGSEWNPANSGIRAYFMPEDEYPEFGQCVHKMARNTSAPDRIYLQNHHGVYRSDDGADTWESIAEGLPADFGFPIGVDPTDPDTVYTFPLVADAHRFPPEGSCRIYRSRDAGRSWEGMGEGLPGEGFWSAVMRDALCLDDADPAGVYFGSRSGEVYASSDRGESWTLVAEHLPDVLSLRAAVV</sequence>
<dbReference type="EMBL" id="FNJR01000005">
    <property type="protein sequence ID" value="SDP52474.1"/>
    <property type="molecule type" value="Genomic_DNA"/>
</dbReference>
<gene>
    <name evidence="1" type="ORF">SAMN04487905_10525</name>
</gene>
<dbReference type="InterPro" id="IPR052025">
    <property type="entry name" value="Xyloglucanase_GH74"/>
</dbReference>
<name>A0A1H0TEP5_9ACTN</name>
<dbReference type="Proteomes" id="UP000199497">
    <property type="component" value="Unassembled WGS sequence"/>
</dbReference>
<dbReference type="AlphaFoldDB" id="A0A1H0TEP5"/>
<dbReference type="InterPro" id="IPR015943">
    <property type="entry name" value="WD40/YVTN_repeat-like_dom_sf"/>
</dbReference>
<proteinExistence type="predicted"/>
<accession>A0A1H0TEP5</accession>
<keyword evidence="2" id="KW-1185">Reference proteome</keyword>
<reference evidence="2" key="1">
    <citation type="submission" date="2016-10" db="EMBL/GenBank/DDBJ databases">
        <authorList>
            <person name="Varghese N."/>
            <person name="Submissions S."/>
        </authorList>
    </citation>
    <scope>NUCLEOTIDE SEQUENCE [LARGE SCALE GENOMIC DNA]</scope>
    <source>
        <strain evidence="2">DSM 46732</strain>
    </source>
</reference>
<dbReference type="STRING" id="405564.SAMN04487905_10525"/>